<accession>A0A327S1Z7</accession>
<dbReference type="EMBL" id="QLLQ01000007">
    <property type="protein sequence ID" value="RAJ23049.1"/>
    <property type="molecule type" value="Genomic_DNA"/>
</dbReference>
<keyword evidence="3 4" id="KW-0408">Iron</keyword>
<comment type="caution">
    <text evidence="6">The sequence shown here is derived from an EMBL/GenBank/DDBJ whole genome shotgun (WGS) entry which is preliminary data.</text>
</comment>
<dbReference type="SUPFAM" id="SSF46626">
    <property type="entry name" value="Cytochrome c"/>
    <property type="match status" value="1"/>
</dbReference>
<dbReference type="GO" id="GO:0009055">
    <property type="term" value="F:electron transfer activity"/>
    <property type="evidence" value="ECO:0007669"/>
    <property type="project" value="InterPro"/>
</dbReference>
<keyword evidence="7" id="KW-1185">Reference proteome</keyword>
<dbReference type="Pfam" id="PF13442">
    <property type="entry name" value="Cytochrome_CBB3"/>
    <property type="match status" value="1"/>
</dbReference>
<dbReference type="InterPro" id="IPR036909">
    <property type="entry name" value="Cyt_c-like_dom_sf"/>
</dbReference>
<evidence type="ECO:0000256" key="3">
    <source>
        <dbReference type="ARBA" id="ARBA00023004"/>
    </source>
</evidence>
<reference evidence="6 7" key="1">
    <citation type="submission" date="2018-06" db="EMBL/GenBank/DDBJ databases">
        <title>Genomic Encyclopedia of Archaeal and Bacterial Type Strains, Phase II (KMG-II): from individual species to whole genera.</title>
        <authorList>
            <person name="Goeker M."/>
        </authorList>
    </citation>
    <scope>NUCLEOTIDE SEQUENCE [LARGE SCALE GENOMIC DNA]</scope>
    <source>
        <strain evidence="6 7">DSM 12408</strain>
    </source>
</reference>
<dbReference type="Proteomes" id="UP000248987">
    <property type="component" value="Unassembled WGS sequence"/>
</dbReference>
<dbReference type="GO" id="GO:0046872">
    <property type="term" value="F:metal ion binding"/>
    <property type="evidence" value="ECO:0007669"/>
    <property type="project" value="UniProtKB-KW"/>
</dbReference>
<evidence type="ECO:0000256" key="1">
    <source>
        <dbReference type="ARBA" id="ARBA00022617"/>
    </source>
</evidence>
<evidence type="ECO:0000256" key="2">
    <source>
        <dbReference type="ARBA" id="ARBA00022723"/>
    </source>
</evidence>
<dbReference type="InterPro" id="IPR009056">
    <property type="entry name" value="Cyt_c-like_dom"/>
</dbReference>
<dbReference type="PANTHER" id="PTHR40394:SF2">
    <property type="entry name" value="QUINOL:CYTOCHROME C OXIDOREDUCTASE MEMBRANE PROTEIN"/>
    <property type="match status" value="1"/>
</dbReference>
<evidence type="ECO:0000259" key="5">
    <source>
        <dbReference type="PROSITE" id="PS51007"/>
    </source>
</evidence>
<evidence type="ECO:0000313" key="7">
    <source>
        <dbReference type="Proteomes" id="UP000248987"/>
    </source>
</evidence>
<keyword evidence="2 4" id="KW-0479">Metal-binding</keyword>
<dbReference type="PROSITE" id="PS51007">
    <property type="entry name" value="CYTC"/>
    <property type="match status" value="1"/>
</dbReference>
<dbReference type="Gene3D" id="1.10.760.10">
    <property type="entry name" value="Cytochrome c-like domain"/>
    <property type="match status" value="1"/>
</dbReference>
<proteinExistence type="predicted"/>
<evidence type="ECO:0000256" key="4">
    <source>
        <dbReference type="PROSITE-ProRule" id="PRU00433"/>
    </source>
</evidence>
<gene>
    <name evidence="6" type="ORF">LX77_02209</name>
</gene>
<feature type="domain" description="Cytochrome c" evidence="5">
    <location>
        <begin position="85"/>
        <end position="170"/>
    </location>
</feature>
<keyword evidence="1 4" id="KW-0349">Heme</keyword>
<protein>
    <submittedName>
        <fullName evidence="6">Mono/diheme cytochrome c family protein</fullName>
    </submittedName>
</protein>
<sequence length="181" mass="20174">MVVLISFASCQNKSRPNYQYFPDMYYPVGYETYSEVEFLPYDMEAKLPAKGTVSRGHIPFDIDGTLEGYDLAKATLISPLDSTQIDSPRGGQLYDIYCAVCHGKKGDGQGILVQREKILGVPAFNDAGRALTPGSIYHTIYYGKNVMGSYANQLDEEERWQVVDYVMQLKAELGGSQTVKD</sequence>
<dbReference type="GO" id="GO:0020037">
    <property type="term" value="F:heme binding"/>
    <property type="evidence" value="ECO:0007669"/>
    <property type="project" value="InterPro"/>
</dbReference>
<dbReference type="AlphaFoldDB" id="A0A327S1Z7"/>
<evidence type="ECO:0000313" key="6">
    <source>
        <dbReference type="EMBL" id="RAJ23049.1"/>
    </source>
</evidence>
<name>A0A327S1Z7_9FLAO</name>
<organism evidence="6 7">
    <name type="scientific">Gelidibacter algens</name>
    <dbReference type="NCBI Taxonomy" id="49280"/>
    <lineage>
        <taxon>Bacteria</taxon>
        <taxon>Pseudomonadati</taxon>
        <taxon>Bacteroidota</taxon>
        <taxon>Flavobacteriia</taxon>
        <taxon>Flavobacteriales</taxon>
        <taxon>Flavobacteriaceae</taxon>
        <taxon>Gelidibacter</taxon>
    </lineage>
</organism>
<dbReference type="PANTHER" id="PTHR40394">
    <property type="entry name" value="LIPOPROTEIN-RELATED"/>
    <property type="match status" value="1"/>
</dbReference>